<dbReference type="KEGG" id="hprf:HLPR_20310"/>
<dbReference type="EMBL" id="AP028654">
    <property type="protein sequence ID" value="BEP29700.1"/>
    <property type="molecule type" value="Genomic_DNA"/>
</dbReference>
<organism evidence="1 2">
    <name type="scientific">Helicovermis profundi</name>
    <dbReference type="NCBI Taxonomy" id="3065157"/>
    <lineage>
        <taxon>Bacteria</taxon>
        <taxon>Bacillati</taxon>
        <taxon>Bacillota</taxon>
        <taxon>Clostridia</taxon>
        <taxon>Helicovermis</taxon>
    </lineage>
</organism>
<accession>A0AAU9E6F6</accession>
<evidence type="ECO:0000313" key="2">
    <source>
        <dbReference type="Proteomes" id="UP001321786"/>
    </source>
</evidence>
<dbReference type="Proteomes" id="UP001321786">
    <property type="component" value="Chromosome"/>
</dbReference>
<evidence type="ECO:0000313" key="1">
    <source>
        <dbReference type="EMBL" id="BEP29700.1"/>
    </source>
</evidence>
<dbReference type="AlphaFoldDB" id="A0AAU9E6F6"/>
<name>A0AAU9E6F6_9FIRM</name>
<proteinExistence type="predicted"/>
<dbReference type="RefSeq" id="WP_338535320.1">
    <property type="nucleotide sequence ID" value="NZ_AP028654.1"/>
</dbReference>
<protein>
    <submittedName>
        <fullName evidence="1">Uncharacterized protein</fullName>
    </submittedName>
</protein>
<gene>
    <name evidence="1" type="ORF">HLPR_20310</name>
</gene>
<keyword evidence="2" id="KW-1185">Reference proteome</keyword>
<sequence length="296" mass="35305">MIDFVSLKNDILYFVTSKKNIILEAKEAYYSDEKENGNNFNEWLIHDFMYNNEKIIEIFKRENAGKYEKNKLEYDLINNSYVSFFEMLITPNNLILKDVFTNKDYILENYDGIKENSFLRTRIYIKGLKCYISDDISYYETEYKATFKKAIYEKYNDYCSISDNIGIEEFIKKNSILIYKFNDIIDEVIGDMTIDDEIYNVFQSIYTFKNLKEIKILLEVDENIVFVEDEKEVIYRISLKKDESIIIGEIVLEKSRLELEARNQIDLEYFKVYLDNISEGILIFIKDEVVSIDNLL</sequence>
<reference evidence="1 2" key="1">
    <citation type="submission" date="2023-08" db="EMBL/GenBank/DDBJ databases">
        <title>Helicovermis profunda gen. nov., sp. nov., a novel mesophilic, fermentative bacterium within the Bacillota from a deep-sea hydrothermal vent chimney.</title>
        <authorList>
            <person name="Miyazaki U."/>
            <person name="Mizutani D."/>
            <person name="Hashimoto Y."/>
            <person name="Tame A."/>
            <person name="Sawayama S."/>
            <person name="Miyazaki J."/>
            <person name="Takai K."/>
            <person name="Nakagawa S."/>
        </authorList>
    </citation>
    <scope>NUCLEOTIDE SEQUENCE [LARGE SCALE GENOMIC DNA]</scope>
    <source>
        <strain evidence="1 2">S502</strain>
    </source>
</reference>